<accession>A0A8C2NAY5</accession>
<protein>
    <recommendedName>
        <fullName evidence="4">Large ribosomal subunit protein eL34</fullName>
    </recommendedName>
    <alternativeName>
        <fullName evidence="5">60S ribosomal protein L34</fullName>
    </alternativeName>
</protein>
<reference evidence="6" key="2">
    <citation type="submission" date="2025-08" db="UniProtKB">
        <authorList>
            <consortium name="Ensembl"/>
        </authorList>
    </citation>
    <scope>IDENTIFICATION</scope>
</reference>
<dbReference type="GO" id="GO:0003735">
    <property type="term" value="F:structural constituent of ribosome"/>
    <property type="evidence" value="ECO:0007669"/>
    <property type="project" value="InterPro"/>
</dbReference>
<evidence type="ECO:0000256" key="4">
    <source>
        <dbReference type="ARBA" id="ARBA00035227"/>
    </source>
</evidence>
<reference evidence="6" key="1">
    <citation type="submission" date="2019-03" db="EMBL/GenBank/DDBJ databases">
        <title>Genome sequencing and reference-guided assembly of Black Bengal Goat (Capra hircus).</title>
        <authorList>
            <person name="Siddiki A.Z."/>
            <person name="Baten A."/>
            <person name="Billah M."/>
            <person name="Alam M.A.U."/>
            <person name="Shawrob K.S.M."/>
            <person name="Saha S."/>
            <person name="Chowdhury M."/>
            <person name="Rahman A.H."/>
            <person name="Stear M."/>
            <person name="Miah G."/>
            <person name="Das G.B."/>
            <person name="Hossain M.M."/>
            <person name="Kumkum M."/>
            <person name="Islam M.S."/>
            <person name="Mollah A.M."/>
            <person name="Ahsan A."/>
            <person name="Tusar F."/>
            <person name="Khan M.K.I."/>
        </authorList>
    </citation>
    <scope>NUCLEOTIDE SEQUENCE [LARGE SCALE GENOMIC DNA]</scope>
</reference>
<dbReference type="InterPro" id="IPR038562">
    <property type="entry name" value="Ribosomal_eL34_C_sf"/>
</dbReference>
<dbReference type="GO" id="GO:1990904">
    <property type="term" value="C:ribonucleoprotein complex"/>
    <property type="evidence" value="ECO:0007669"/>
    <property type="project" value="UniProtKB-KW"/>
</dbReference>
<sequence length="95" mass="10911">MRWSEMKNHVSRTYGGSMGAKCVLDRIKQDFLEQKIMKVLKAKAKGQHLSQKAKFKKISRDFPGGPVVKTWSFQCFLDLIPGRGTKILTYHTPKK</sequence>
<dbReference type="Gene3D" id="6.20.340.10">
    <property type="match status" value="1"/>
</dbReference>
<dbReference type="GO" id="GO:0006412">
    <property type="term" value="P:translation"/>
    <property type="evidence" value="ECO:0007669"/>
    <property type="project" value="InterPro"/>
</dbReference>
<evidence type="ECO:0000313" key="6">
    <source>
        <dbReference type="Ensembl" id="ENSCHIP00010002505.1"/>
    </source>
</evidence>
<organism evidence="6">
    <name type="scientific">Capra hircus</name>
    <name type="common">Goat</name>
    <dbReference type="NCBI Taxonomy" id="9925"/>
    <lineage>
        <taxon>Eukaryota</taxon>
        <taxon>Metazoa</taxon>
        <taxon>Chordata</taxon>
        <taxon>Craniata</taxon>
        <taxon>Vertebrata</taxon>
        <taxon>Euteleostomi</taxon>
        <taxon>Mammalia</taxon>
        <taxon>Eutheria</taxon>
        <taxon>Laurasiatheria</taxon>
        <taxon>Artiodactyla</taxon>
        <taxon>Ruminantia</taxon>
        <taxon>Pecora</taxon>
        <taxon>Bovidae</taxon>
        <taxon>Caprinae</taxon>
        <taxon>Capra</taxon>
    </lineage>
</organism>
<keyword evidence="3" id="KW-0687">Ribonucleoprotein</keyword>
<keyword evidence="2" id="KW-0689">Ribosomal protein</keyword>
<evidence type="ECO:0000256" key="1">
    <source>
        <dbReference type="ARBA" id="ARBA00009875"/>
    </source>
</evidence>
<dbReference type="PANTHER" id="PTHR46595">
    <property type="entry name" value="60S RIBOSOMAL PROTEIN L34"/>
    <property type="match status" value="1"/>
</dbReference>
<evidence type="ECO:0000256" key="5">
    <source>
        <dbReference type="ARBA" id="ARBA00035333"/>
    </source>
</evidence>
<proteinExistence type="inferred from homology"/>
<evidence type="ECO:0000256" key="2">
    <source>
        <dbReference type="ARBA" id="ARBA00022980"/>
    </source>
</evidence>
<dbReference type="InterPro" id="IPR008195">
    <property type="entry name" value="Ribosomal_eL34"/>
</dbReference>
<name>A0A8C2NAY5_CAPHI</name>
<comment type="similarity">
    <text evidence="1">Belongs to the eukaryotic ribosomal protein eL34 family.</text>
</comment>
<dbReference type="AlphaFoldDB" id="A0A8C2NAY5"/>
<evidence type="ECO:0000256" key="3">
    <source>
        <dbReference type="ARBA" id="ARBA00023274"/>
    </source>
</evidence>
<dbReference type="GO" id="GO:0005840">
    <property type="term" value="C:ribosome"/>
    <property type="evidence" value="ECO:0007669"/>
    <property type="project" value="UniProtKB-KW"/>
</dbReference>
<dbReference type="Ensembl" id="ENSCHIT00010003403.1">
    <property type="protein sequence ID" value="ENSCHIP00010002505.1"/>
    <property type="gene ID" value="ENSCHIG00010001777.1"/>
</dbReference>